<dbReference type="InterPro" id="IPR000120">
    <property type="entry name" value="Amidase"/>
</dbReference>
<dbReference type="PANTHER" id="PTHR11895:SF7">
    <property type="entry name" value="GLUTAMYL-TRNA(GLN) AMIDOTRANSFERASE SUBUNIT A, MITOCHONDRIAL"/>
    <property type="match status" value="1"/>
</dbReference>
<sequence length="470" mass="51001">MEREGLCFLTIGELADLLRKREVSPVEATEAVLARVEQLEGRVHAYITVTREEARRAAQEAERAIRSGNYRGPLHGIPVSLKDNIYTRGVRTTGGARILRDHIPDHDATLVERLKAAGAVIVGKTNMHEFAYGATTNNPHYGPTHNPWDLERIPGGSSGGSAAAVAASLCIASIGTDTGGSIRIPSSLCGVVGLKQTYGRVSRHGVIPLSWSLDHAGPITRNVEDAGWMLQAIAGVDPRDPTTRDLPVPDYAAALNGEVRGLRCAVPREYVYARLDREVEAAFREALRTLEGLGVEVEEISLPRLAHAPTAELTIILAEASAYHQETLRQRADEYGPDVRAFLEMGELLLATHYLKAQRAQSLLRQEMQAVLQRADLLLMPTAAIPAPRIGEESVQIGPETVGVVQALIHLTCPFNLTGLPALTLPGGFTPSGLPIGLQIAGRPFEEATVLRLAHAYEIHTPWRQRRPAL</sequence>
<dbReference type="EC" id="6.3.5.7" evidence="3"/>
<name>A0A932CSQ4_UNCTE</name>
<dbReference type="Proteomes" id="UP000769766">
    <property type="component" value="Unassembled WGS sequence"/>
</dbReference>
<gene>
    <name evidence="3" type="primary">gatA</name>
    <name evidence="3" type="ORF">HYY20_13635</name>
</gene>
<reference evidence="3" key="1">
    <citation type="submission" date="2020-07" db="EMBL/GenBank/DDBJ databases">
        <title>Huge and variable diversity of episymbiotic CPR bacteria and DPANN archaea in groundwater ecosystems.</title>
        <authorList>
            <person name="He C.Y."/>
            <person name="Keren R."/>
            <person name="Whittaker M."/>
            <person name="Farag I.F."/>
            <person name="Doudna J."/>
            <person name="Cate J.H.D."/>
            <person name="Banfield J.F."/>
        </authorList>
    </citation>
    <scope>NUCLEOTIDE SEQUENCE</scope>
    <source>
        <strain evidence="3">NC_groundwater_672_Ag_B-0.1um_62_36</strain>
    </source>
</reference>
<keyword evidence="3" id="KW-0436">Ligase</keyword>
<dbReference type="InterPro" id="IPR036928">
    <property type="entry name" value="AS_sf"/>
</dbReference>
<comment type="caution">
    <text evidence="3">The sequence shown here is derived from an EMBL/GenBank/DDBJ whole genome shotgun (WGS) entry which is preliminary data.</text>
</comment>
<dbReference type="EMBL" id="JACPRF010000413">
    <property type="protein sequence ID" value="MBI2877912.1"/>
    <property type="molecule type" value="Genomic_DNA"/>
</dbReference>
<dbReference type="Gene3D" id="3.90.1300.10">
    <property type="entry name" value="Amidase signature (AS) domain"/>
    <property type="match status" value="1"/>
</dbReference>
<evidence type="ECO:0000313" key="3">
    <source>
        <dbReference type="EMBL" id="MBI2877912.1"/>
    </source>
</evidence>
<dbReference type="AlphaFoldDB" id="A0A932CSQ4"/>
<protein>
    <submittedName>
        <fullName evidence="3">Asp-tRNA(Asn)/Glu-tRNA(Gln) amidotransferase subunit GatA</fullName>
        <ecNumber evidence="3">6.3.5.7</ecNumber>
    </submittedName>
</protein>
<accession>A0A932CSQ4</accession>
<dbReference type="SUPFAM" id="SSF75304">
    <property type="entry name" value="Amidase signature (AS) enzymes"/>
    <property type="match status" value="1"/>
</dbReference>
<dbReference type="InterPro" id="IPR023631">
    <property type="entry name" value="Amidase_dom"/>
</dbReference>
<evidence type="ECO:0000256" key="1">
    <source>
        <dbReference type="ARBA" id="ARBA00009199"/>
    </source>
</evidence>
<dbReference type="PROSITE" id="PS00571">
    <property type="entry name" value="AMIDASES"/>
    <property type="match status" value="1"/>
</dbReference>
<dbReference type="PANTHER" id="PTHR11895">
    <property type="entry name" value="TRANSAMIDASE"/>
    <property type="match status" value="1"/>
</dbReference>
<comment type="similarity">
    <text evidence="1">Belongs to the amidase family.</text>
</comment>
<proteinExistence type="inferred from homology"/>
<dbReference type="Pfam" id="PF01425">
    <property type="entry name" value="Amidase"/>
    <property type="match status" value="1"/>
</dbReference>
<evidence type="ECO:0000259" key="2">
    <source>
        <dbReference type="Pfam" id="PF01425"/>
    </source>
</evidence>
<evidence type="ECO:0000313" key="4">
    <source>
        <dbReference type="Proteomes" id="UP000769766"/>
    </source>
</evidence>
<organism evidence="3 4">
    <name type="scientific">Tectimicrobiota bacterium</name>
    <dbReference type="NCBI Taxonomy" id="2528274"/>
    <lineage>
        <taxon>Bacteria</taxon>
        <taxon>Pseudomonadati</taxon>
        <taxon>Nitrospinota/Tectimicrobiota group</taxon>
        <taxon>Candidatus Tectimicrobiota</taxon>
    </lineage>
</organism>
<dbReference type="GO" id="GO:0050567">
    <property type="term" value="F:glutaminyl-tRNA synthase (glutamine-hydrolyzing) activity"/>
    <property type="evidence" value="ECO:0007669"/>
    <property type="project" value="UniProtKB-EC"/>
</dbReference>
<feature type="domain" description="Amidase" evidence="2">
    <location>
        <begin position="27"/>
        <end position="451"/>
    </location>
</feature>
<dbReference type="InterPro" id="IPR020556">
    <property type="entry name" value="Amidase_CS"/>
</dbReference>